<keyword evidence="8" id="KW-0472">Membrane</keyword>
<dbReference type="GO" id="GO:0046933">
    <property type="term" value="F:proton-transporting ATP synthase activity, rotational mechanism"/>
    <property type="evidence" value="ECO:0007669"/>
    <property type="project" value="InterPro"/>
</dbReference>
<comment type="similarity">
    <text evidence="2">Belongs to the ATPase alpha/beta chains family.</text>
</comment>
<sequence length="483" mass="53219">MNQTQEVGYVVSSRNFLVHLNGFPTIRVNDMLESDTGLRGWVNSIYPDKIEVLMLDEGQVAPKQQFKKLDSRLSVTAGDFLLGRAINPLGVPIDSKGLLAKTKDNPVLDLETDALGIESRRFITNQLLTGITFIDTLIPLGLGQRELVLGDAHSGKTGFLIDVIINQKNTGVICILALVGKPAVAVRNLIDILRANKALDYTVLVATSSSEPAPLIFLTPKTAMTIAEYFRKKGKDVLLILDDMGSHAKIYREISLLGNKSPGRESYPGDIFYQHAHLLERAGNFLPAAGGGSITALPVVELNLNDFTTLIPTNLMSMTDGHLLFKSSMHAQGQTPAIDISLSVSRVGRQTQDRVSNLLSTRVRQVLSQAADLETISRFSSELPPQTQLILRQKDLIMEILKQDPLIKMPKEIQVILLSLPFTTFFEDKNRLFVEKYKRIIADAFQTNAQLLTITKSLAKLINDEELIKLLEGAGPVLSKLCP</sequence>
<dbReference type="InterPro" id="IPR000793">
    <property type="entry name" value="ATP_synth_asu_C"/>
</dbReference>
<evidence type="ECO:0000256" key="5">
    <source>
        <dbReference type="ARBA" id="ARBA00022781"/>
    </source>
</evidence>
<evidence type="ECO:0000259" key="11">
    <source>
        <dbReference type="Pfam" id="PF00006"/>
    </source>
</evidence>
<evidence type="ECO:0000256" key="7">
    <source>
        <dbReference type="ARBA" id="ARBA00023065"/>
    </source>
</evidence>
<dbReference type="Proteomes" id="UP000034881">
    <property type="component" value="Unassembled WGS sequence"/>
</dbReference>
<dbReference type="GO" id="GO:0005524">
    <property type="term" value="F:ATP binding"/>
    <property type="evidence" value="ECO:0007669"/>
    <property type="project" value="UniProtKB-KW"/>
</dbReference>
<dbReference type="SUPFAM" id="SSF52540">
    <property type="entry name" value="P-loop containing nucleoside triphosphate hydrolases"/>
    <property type="match status" value="1"/>
</dbReference>
<keyword evidence="10" id="KW-0066">ATP synthesis</keyword>
<evidence type="ECO:0000256" key="1">
    <source>
        <dbReference type="ARBA" id="ARBA00004370"/>
    </source>
</evidence>
<evidence type="ECO:0000313" key="13">
    <source>
        <dbReference type="EMBL" id="KKR41349.1"/>
    </source>
</evidence>
<evidence type="ECO:0000256" key="6">
    <source>
        <dbReference type="ARBA" id="ARBA00022840"/>
    </source>
</evidence>
<dbReference type="SUPFAM" id="SSF50615">
    <property type="entry name" value="N-terminal domain of alpha and beta subunits of F1 ATP synthase"/>
    <property type="match status" value="1"/>
</dbReference>
<comment type="caution">
    <text evidence="13">The sequence shown here is derived from an EMBL/GenBank/DDBJ whole genome shotgun (WGS) entry which is preliminary data.</text>
</comment>
<dbReference type="GO" id="GO:0045259">
    <property type="term" value="C:proton-transporting ATP synthase complex"/>
    <property type="evidence" value="ECO:0007669"/>
    <property type="project" value="UniProtKB-KW"/>
</dbReference>
<dbReference type="InterPro" id="IPR000194">
    <property type="entry name" value="ATPase_F1/V1/A1_a/bsu_nucl-bd"/>
</dbReference>
<keyword evidence="6" id="KW-0067">ATP-binding</keyword>
<keyword evidence="4" id="KW-0547">Nucleotide-binding</keyword>
<dbReference type="Gene3D" id="3.40.50.12240">
    <property type="match status" value="1"/>
</dbReference>
<proteinExistence type="inferred from homology"/>
<keyword evidence="5" id="KW-0375">Hydrogen ion transport</keyword>
<evidence type="ECO:0000256" key="4">
    <source>
        <dbReference type="ARBA" id="ARBA00022741"/>
    </source>
</evidence>
<keyword evidence="9" id="KW-0139">CF(1)</keyword>
<keyword evidence="7" id="KW-0406">Ion transport</keyword>
<reference evidence="13 14" key="1">
    <citation type="journal article" date="2015" name="Nature">
        <title>rRNA introns, odd ribosomes, and small enigmatic genomes across a large radiation of phyla.</title>
        <authorList>
            <person name="Brown C.T."/>
            <person name="Hug L.A."/>
            <person name="Thomas B.C."/>
            <person name="Sharon I."/>
            <person name="Castelle C.J."/>
            <person name="Singh A."/>
            <person name="Wilkins M.J."/>
            <person name="Williams K.H."/>
            <person name="Banfield J.F."/>
        </authorList>
    </citation>
    <scope>NUCLEOTIDE SEQUENCE [LARGE SCALE GENOMIC DNA]</scope>
</reference>
<dbReference type="SUPFAM" id="SSF47917">
    <property type="entry name" value="C-terminal domain of alpha and beta subunits of F1 ATP synthase"/>
    <property type="match status" value="1"/>
</dbReference>
<dbReference type="InterPro" id="IPR036121">
    <property type="entry name" value="ATPase_F1/V1/A1_a/bsu_N_sf"/>
</dbReference>
<feature type="domain" description="ATP synthase alpha subunit C-terminal" evidence="12">
    <location>
        <begin position="359"/>
        <end position="457"/>
    </location>
</feature>
<dbReference type="PATRIC" id="fig|1618431.3.peg.1200"/>
<feature type="domain" description="ATPase F1/V1/A1 complex alpha/beta subunit nucleotide-binding" evidence="11">
    <location>
        <begin position="130"/>
        <end position="345"/>
    </location>
</feature>
<accession>A0A0G0QLN7</accession>
<dbReference type="InterPro" id="IPR027417">
    <property type="entry name" value="P-loop_NTPase"/>
</dbReference>
<evidence type="ECO:0000256" key="3">
    <source>
        <dbReference type="ARBA" id="ARBA00022448"/>
    </source>
</evidence>
<dbReference type="PANTHER" id="PTHR48082:SF2">
    <property type="entry name" value="ATP SYNTHASE SUBUNIT ALPHA, MITOCHONDRIAL"/>
    <property type="match status" value="1"/>
</dbReference>
<evidence type="ECO:0000256" key="2">
    <source>
        <dbReference type="ARBA" id="ARBA00008936"/>
    </source>
</evidence>
<dbReference type="EMBL" id="LBYB01000013">
    <property type="protein sequence ID" value="KKR41349.1"/>
    <property type="molecule type" value="Genomic_DNA"/>
</dbReference>
<name>A0A0G0QLN7_9BACT</name>
<evidence type="ECO:0000259" key="12">
    <source>
        <dbReference type="Pfam" id="PF00306"/>
    </source>
</evidence>
<dbReference type="Pfam" id="PF00006">
    <property type="entry name" value="ATP-synt_ab"/>
    <property type="match status" value="1"/>
</dbReference>
<evidence type="ECO:0000313" key="14">
    <source>
        <dbReference type="Proteomes" id="UP000034881"/>
    </source>
</evidence>
<organism evidence="13 14">
    <name type="scientific">Candidatus Daviesbacteria bacterium GW2011_GWC2_40_12</name>
    <dbReference type="NCBI Taxonomy" id="1618431"/>
    <lineage>
        <taxon>Bacteria</taxon>
        <taxon>Candidatus Daviesiibacteriota</taxon>
    </lineage>
</organism>
<dbReference type="AlphaFoldDB" id="A0A0G0QLN7"/>
<dbReference type="InterPro" id="IPR020003">
    <property type="entry name" value="ATPase_a/bsu_AS"/>
</dbReference>
<evidence type="ECO:0000256" key="10">
    <source>
        <dbReference type="ARBA" id="ARBA00023310"/>
    </source>
</evidence>
<dbReference type="PANTHER" id="PTHR48082">
    <property type="entry name" value="ATP SYNTHASE SUBUNIT ALPHA, MITOCHONDRIAL"/>
    <property type="match status" value="1"/>
</dbReference>
<dbReference type="InterPro" id="IPR005294">
    <property type="entry name" value="ATP_synth_F1_asu"/>
</dbReference>
<keyword evidence="3" id="KW-0813">Transport</keyword>
<dbReference type="GO" id="GO:0043531">
    <property type="term" value="F:ADP binding"/>
    <property type="evidence" value="ECO:0007669"/>
    <property type="project" value="TreeGrafter"/>
</dbReference>
<dbReference type="FunFam" id="3.40.50.300:FF:004039">
    <property type="entry name" value="ATP synthase subunit alpha, mitochondrial"/>
    <property type="match status" value="1"/>
</dbReference>
<gene>
    <name evidence="13" type="ORF">UT77_C0013G0019</name>
</gene>
<dbReference type="Pfam" id="PF00306">
    <property type="entry name" value="ATP-synt_ab_C"/>
    <property type="match status" value="1"/>
</dbReference>
<dbReference type="PROSITE" id="PS00152">
    <property type="entry name" value="ATPASE_ALPHA_BETA"/>
    <property type="match status" value="1"/>
</dbReference>
<evidence type="ECO:0000256" key="8">
    <source>
        <dbReference type="ARBA" id="ARBA00023136"/>
    </source>
</evidence>
<comment type="subcellular location">
    <subcellularLocation>
        <location evidence="1">Membrane</location>
    </subcellularLocation>
</comment>
<protein>
    <submittedName>
        <fullName evidence="13">ATP synthase subunit alpha</fullName>
    </submittedName>
</protein>
<evidence type="ECO:0000256" key="9">
    <source>
        <dbReference type="ARBA" id="ARBA00023196"/>
    </source>
</evidence>